<dbReference type="InterPro" id="IPR016187">
    <property type="entry name" value="CTDL_fold"/>
</dbReference>
<name>A0A914EKS6_9BILA</name>
<dbReference type="SMART" id="SM00034">
    <property type="entry name" value="CLECT"/>
    <property type="match status" value="2"/>
</dbReference>
<dbReference type="Pfam" id="PF00059">
    <property type="entry name" value="Lectin_C"/>
    <property type="match status" value="2"/>
</dbReference>
<dbReference type="InterPro" id="IPR001304">
    <property type="entry name" value="C-type_lectin-like"/>
</dbReference>
<dbReference type="PROSITE" id="PS50041">
    <property type="entry name" value="C_TYPE_LECTIN_2"/>
    <property type="match status" value="2"/>
</dbReference>
<dbReference type="SUPFAM" id="SSF56436">
    <property type="entry name" value="C-type lectin-like"/>
    <property type="match status" value="2"/>
</dbReference>
<organism evidence="2 3">
    <name type="scientific">Acrobeloides nanus</name>
    <dbReference type="NCBI Taxonomy" id="290746"/>
    <lineage>
        <taxon>Eukaryota</taxon>
        <taxon>Metazoa</taxon>
        <taxon>Ecdysozoa</taxon>
        <taxon>Nematoda</taxon>
        <taxon>Chromadorea</taxon>
        <taxon>Rhabditida</taxon>
        <taxon>Tylenchina</taxon>
        <taxon>Cephalobomorpha</taxon>
        <taxon>Cephaloboidea</taxon>
        <taxon>Cephalobidae</taxon>
        <taxon>Acrobeloides</taxon>
    </lineage>
</organism>
<evidence type="ECO:0000313" key="2">
    <source>
        <dbReference type="Proteomes" id="UP000887540"/>
    </source>
</evidence>
<dbReference type="PANTHER" id="PTHR22803">
    <property type="entry name" value="MANNOSE, PHOSPHOLIPASE, LECTIN RECEPTOR RELATED"/>
    <property type="match status" value="1"/>
</dbReference>
<accession>A0A914EKS6</accession>
<dbReference type="InterPro" id="IPR016186">
    <property type="entry name" value="C-type_lectin-like/link_sf"/>
</dbReference>
<dbReference type="InterPro" id="IPR050111">
    <property type="entry name" value="C-type_lectin/snaclec_domain"/>
</dbReference>
<reference evidence="3" key="1">
    <citation type="submission" date="2022-11" db="UniProtKB">
        <authorList>
            <consortium name="WormBaseParasite"/>
        </authorList>
    </citation>
    <scope>IDENTIFICATION</scope>
</reference>
<dbReference type="CDD" id="cd00037">
    <property type="entry name" value="CLECT"/>
    <property type="match status" value="2"/>
</dbReference>
<evidence type="ECO:0000313" key="3">
    <source>
        <dbReference type="WBParaSite" id="ACRNAN_scaffold864.g21806.t1"/>
    </source>
</evidence>
<dbReference type="WBParaSite" id="ACRNAN_scaffold864.g21806.t1">
    <property type="protein sequence ID" value="ACRNAN_scaffold864.g21806.t1"/>
    <property type="gene ID" value="ACRNAN_scaffold864.g21806"/>
</dbReference>
<proteinExistence type="predicted"/>
<dbReference type="Proteomes" id="UP000887540">
    <property type="component" value="Unplaced"/>
</dbReference>
<feature type="domain" description="C-type lectin" evidence="1">
    <location>
        <begin position="255"/>
        <end position="359"/>
    </location>
</feature>
<feature type="domain" description="C-type lectin" evidence="1">
    <location>
        <begin position="112"/>
        <end position="224"/>
    </location>
</feature>
<dbReference type="AlphaFoldDB" id="A0A914EKS6"/>
<dbReference type="Gene3D" id="3.10.100.10">
    <property type="entry name" value="Mannose-Binding Protein A, subunit A"/>
    <property type="match status" value="2"/>
</dbReference>
<sequence>MGLTPAKYWYEESMKRAWYGSNYGSQESIVNSNNEAIDNVEPNLVLEELANLDEKLTEMEEEVCWTKQPYKESSNSSSVQRFVKLFKNLKNLTILGSTCINRNKVGAIAGSDPSKCYKYFMTPKNFDDAEANCVLNSGHLASSTNGFINSFISEMAQGIISDNGAQIWLGYSINSTKWTDGQPFSYNHWAKGEPSLSSGCVAMQVSTSYWYAKSCNTAFPYFCEINASASGASPTPLPITSQPVPFCDSEWTYFAENICVQNGAHLTSIHSTLENSFLVEFAQSGANVAYNDNTWAEWQTWIGLYDQYGNGDFKWTDNSNVDFTNWGPEWPNKEGVGTGVGLTTDDVIDRSGYFQHWFDDSGYQSNVYRAFVCKKAAQLS</sequence>
<keyword evidence="2" id="KW-1185">Reference proteome</keyword>
<protein>
    <submittedName>
        <fullName evidence="3">C-type lectin domain-containing protein</fullName>
    </submittedName>
</protein>
<evidence type="ECO:0000259" key="1">
    <source>
        <dbReference type="PROSITE" id="PS50041"/>
    </source>
</evidence>